<gene>
    <name evidence="1" type="ORF">GCM10010246_03320</name>
</gene>
<dbReference type="EMBL" id="BAAASD010000001">
    <property type="protein sequence ID" value="GAA2325461.1"/>
    <property type="molecule type" value="Genomic_DNA"/>
</dbReference>
<sequence length="80" mass="9053">MTTQAVTEDARAKRVWRWWSKTGATAADVDRYRQAFEHTFRMMKCSGTVTVAVPRRGPLRLGVARVAEAAAVLCPRGRYR</sequence>
<dbReference type="Proteomes" id="UP001500253">
    <property type="component" value="Unassembled WGS sequence"/>
</dbReference>
<protein>
    <submittedName>
        <fullName evidence="1">Uncharacterized protein</fullName>
    </submittedName>
</protein>
<proteinExistence type="predicted"/>
<evidence type="ECO:0000313" key="1">
    <source>
        <dbReference type="EMBL" id="GAA2325461.1"/>
    </source>
</evidence>
<name>A0ABP5S6W9_9ACTN</name>
<organism evidence="1 2">
    <name type="scientific">Streptomyces cuspidosporus</name>
    <dbReference type="NCBI Taxonomy" id="66882"/>
    <lineage>
        <taxon>Bacteria</taxon>
        <taxon>Bacillati</taxon>
        <taxon>Actinomycetota</taxon>
        <taxon>Actinomycetes</taxon>
        <taxon>Kitasatosporales</taxon>
        <taxon>Streptomycetaceae</taxon>
        <taxon>Streptomyces</taxon>
    </lineage>
</organism>
<reference evidence="2" key="1">
    <citation type="journal article" date="2019" name="Int. J. Syst. Evol. Microbiol.">
        <title>The Global Catalogue of Microorganisms (GCM) 10K type strain sequencing project: providing services to taxonomists for standard genome sequencing and annotation.</title>
        <authorList>
            <consortium name="The Broad Institute Genomics Platform"/>
            <consortium name="The Broad Institute Genome Sequencing Center for Infectious Disease"/>
            <person name="Wu L."/>
            <person name="Ma J."/>
        </authorList>
    </citation>
    <scope>NUCLEOTIDE SEQUENCE [LARGE SCALE GENOMIC DNA]</scope>
    <source>
        <strain evidence="2">JCM 4316</strain>
    </source>
</reference>
<keyword evidence="2" id="KW-1185">Reference proteome</keyword>
<evidence type="ECO:0000313" key="2">
    <source>
        <dbReference type="Proteomes" id="UP001500253"/>
    </source>
</evidence>
<accession>A0ABP5S6W9</accession>
<comment type="caution">
    <text evidence="1">The sequence shown here is derived from an EMBL/GenBank/DDBJ whole genome shotgun (WGS) entry which is preliminary data.</text>
</comment>